<dbReference type="InterPro" id="IPR025420">
    <property type="entry name" value="DUF4143"/>
</dbReference>
<dbReference type="PANTHER" id="PTHR43566">
    <property type="entry name" value="CONSERVED PROTEIN"/>
    <property type="match status" value="1"/>
</dbReference>
<accession>A0A6F8SIH7</accession>
<reference evidence="4" key="1">
    <citation type="journal article" date="2020" name="Microbiol. Resour. Announc.">
        <title>Complete Genome Sequence of Adlercreutzia sp. Strain 8CFCBH1, a Potent Producer of Equol, Isolated from Healthy Japanese Feces.</title>
        <authorList>
            <person name="Ogata Y."/>
            <person name="Sakamoto M."/>
            <person name="Ohkuma M."/>
            <person name="Hattori M."/>
            <person name="Suda W."/>
        </authorList>
    </citation>
    <scope>NUCLEOTIDE SEQUENCE [LARGE SCALE GENOMIC DNA]</scope>
    <source>
        <strain evidence="4">8CFCBH1</strain>
    </source>
</reference>
<dbReference type="KEGG" id="ahat:ADCFC_00390"/>
<dbReference type="AlphaFoldDB" id="A0A6F8SIH7"/>
<evidence type="ECO:0000259" key="1">
    <source>
        <dbReference type="Pfam" id="PF13173"/>
    </source>
</evidence>
<sequence length="427" mass="46862">MGSRMREYLPRIYDPLLKKRVRAKGAVLVEGAKWCGKTTTCERLAESAIYLQDPSTKAQNIRLAEIAPLELLRGATPRLIDEWQLAPQLWDAVRFKVDHREEFGQFILTGSAVPPDPKKMSHTGTGRIARMKMRPMSLYESGDSTGAVSLSALFAGEQVPIARSECSLEHMAFLLCRGGWPRAVGLDDESALLQAPDYLDGVINSDVSRVDEKERNPRVARALLRSYARFSASQGKVTEMLADVNAQGVQASESTVRDYIRALEQIFVLEDLLAWNPNLRSKTAVRTAPTRHFVDPSIAAAALALGPGDLMADLNTFGLLFETMCLRDLRVYADALGGEVYHYRDRSGLEADAVIHLHNGAYGLVEVKLGGESLVDEGAKSLLSLRNKIDVSTTGSPSFLMVLTAVGDYSYYREDGVFVVPLAVLGA</sequence>
<feature type="domain" description="DUF4143" evidence="2">
    <location>
        <begin position="205"/>
        <end position="369"/>
    </location>
</feature>
<gene>
    <name evidence="3" type="ORF">ADCFC_23700</name>
</gene>
<dbReference type="Pfam" id="PF13173">
    <property type="entry name" value="AAA_14"/>
    <property type="match status" value="1"/>
</dbReference>
<organism evidence="3 4">
    <name type="scientific">Adlercreutzia hattorii</name>
    <dbReference type="NCBI Taxonomy" id="2707299"/>
    <lineage>
        <taxon>Bacteria</taxon>
        <taxon>Bacillati</taxon>
        <taxon>Actinomycetota</taxon>
        <taxon>Coriobacteriia</taxon>
        <taxon>Eggerthellales</taxon>
        <taxon>Eggerthellaceae</taxon>
        <taxon>Adlercreutzia</taxon>
    </lineage>
</organism>
<evidence type="ECO:0000313" key="3">
    <source>
        <dbReference type="EMBL" id="BCA87420.1"/>
    </source>
</evidence>
<dbReference type="InterPro" id="IPR041682">
    <property type="entry name" value="AAA_14"/>
</dbReference>
<protein>
    <submittedName>
        <fullName evidence="3">ATPase AAA</fullName>
    </submittedName>
</protein>
<name>A0A6F8SIH7_9ACTN</name>
<dbReference type="Pfam" id="PF13635">
    <property type="entry name" value="DUF4143"/>
    <property type="match status" value="1"/>
</dbReference>
<reference evidence="4" key="2">
    <citation type="submission" date="2020-03" db="EMBL/GenBank/DDBJ databases">
        <title>Complete Genome Sequence of Adlercreutzia sp. strain 8CFCBH1 Producing Equol, Isolated from Healthy Japanese Feces.</title>
        <authorList>
            <person name="Ogata Y."/>
            <person name="Sakamoto M."/>
            <person name="Ohkuma M."/>
            <person name="Hattori M."/>
            <person name="Suda W."/>
        </authorList>
    </citation>
    <scope>NUCLEOTIDE SEQUENCE [LARGE SCALE GENOMIC DNA]</scope>
    <source>
        <strain evidence="4">8CFCBH1</strain>
    </source>
</reference>
<dbReference type="RefSeq" id="WP_231699540.1">
    <property type="nucleotide sequence ID" value="NZ_AP022829.1"/>
</dbReference>
<dbReference type="PANTHER" id="PTHR43566:SF2">
    <property type="entry name" value="DUF4143 DOMAIN-CONTAINING PROTEIN"/>
    <property type="match status" value="1"/>
</dbReference>
<keyword evidence="4" id="KW-1185">Reference proteome</keyword>
<proteinExistence type="predicted"/>
<dbReference type="Proteomes" id="UP000501727">
    <property type="component" value="Chromosome"/>
</dbReference>
<dbReference type="EMBL" id="AP022829">
    <property type="protein sequence ID" value="BCA87420.1"/>
    <property type="molecule type" value="Genomic_DNA"/>
</dbReference>
<evidence type="ECO:0000259" key="2">
    <source>
        <dbReference type="Pfam" id="PF13635"/>
    </source>
</evidence>
<evidence type="ECO:0000313" key="4">
    <source>
        <dbReference type="Proteomes" id="UP000501727"/>
    </source>
</evidence>
<feature type="domain" description="AAA" evidence="1">
    <location>
        <begin position="25"/>
        <end position="140"/>
    </location>
</feature>